<dbReference type="Pfam" id="PF03180">
    <property type="entry name" value="Lipoprotein_9"/>
    <property type="match status" value="1"/>
</dbReference>
<evidence type="ECO:0000256" key="2">
    <source>
        <dbReference type="ARBA" id="ARBA00022729"/>
    </source>
</evidence>
<keyword evidence="4" id="KW-0564">Palmitate</keyword>
<comment type="subcellular location">
    <subcellularLocation>
        <location evidence="1">Membrane</location>
        <topology evidence="1">Lipid-anchor</topology>
    </subcellularLocation>
</comment>
<keyword evidence="5 6" id="KW-0449">Lipoprotein</keyword>
<dbReference type="GO" id="GO:0016020">
    <property type="term" value="C:membrane"/>
    <property type="evidence" value="ECO:0007669"/>
    <property type="project" value="UniProtKB-SubCell"/>
</dbReference>
<dbReference type="EMBL" id="CCBC010000187">
    <property type="protein sequence ID" value="CDO18461.1"/>
    <property type="molecule type" value="Genomic_DNA"/>
</dbReference>
<comment type="caution">
    <text evidence="9">The sequence shown here is derived from an EMBL/GenBank/DDBJ whole genome shotgun (WGS) entry which is preliminary data.</text>
</comment>
<evidence type="ECO:0000313" key="9">
    <source>
        <dbReference type="EMBL" id="CDO18461.1"/>
    </source>
</evidence>
<gene>
    <name evidence="9" type="ORF">BN963_SGAL_01659</name>
</gene>
<dbReference type="PIRSF" id="PIRSF002854">
    <property type="entry name" value="MetQ"/>
    <property type="match status" value="1"/>
</dbReference>
<accession>A0A060RIA1</accession>
<evidence type="ECO:0000256" key="4">
    <source>
        <dbReference type="ARBA" id="ARBA00023139"/>
    </source>
</evidence>
<evidence type="ECO:0000256" key="6">
    <source>
        <dbReference type="PIRNR" id="PIRNR002854"/>
    </source>
</evidence>
<organism evidence="9 10">
    <name type="scientific">Streptococcus gallolyticus</name>
    <dbReference type="NCBI Taxonomy" id="315405"/>
    <lineage>
        <taxon>Bacteria</taxon>
        <taxon>Bacillati</taxon>
        <taxon>Bacillota</taxon>
        <taxon>Bacilli</taxon>
        <taxon>Lactobacillales</taxon>
        <taxon>Streptococcaceae</taxon>
        <taxon>Streptococcus</taxon>
    </lineage>
</organism>
<dbReference type="InterPro" id="IPR004872">
    <property type="entry name" value="Lipoprotein_NlpA"/>
</dbReference>
<feature type="signal peptide" evidence="8">
    <location>
        <begin position="1"/>
        <end position="26"/>
    </location>
</feature>
<evidence type="ECO:0000256" key="5">
    <source>
        <dbReference type="ARBA" id="ARBA00023288"/>
    </source>
</evidence>
<feature type="lipid moiety-binding region" description="S-diacylglycerol cysteine" evidence="7">
    <location>
        <position position="21"/>
    </location>
</feature>
<dbReference type="SUPFAM" id="SSF53850">
    <property type="entry name" value="Periplasmic binding protein-like II"/>
    <property type="match status" value="1"/>
</dbReference>
<comment type="similarity">
    <text evidence="6">Belongs to the nlpA lipoprotein family.</text>
</comment>
<dbReference type="PANTHER" id="PTHR30429:SF0">
    <property type="entry name" value="METHIONINE-BINDING LIPOPROTEIN METQ"/>
    <property type="match status" value="1"/>
</dbReference>
<reference evidence="9 10" key="1">
    <citation type="submission" date="2014-02" db="EMBL/GenBank/DDBJ databases">
        <authorList>
            <person name="Manrique M."/>
        </authorList>
    </citation>
    <scope>NUCLEOTIDE SEQUENCE [LARGE SCALE GENOMIC DNA]</scope>
    <source>
        <strain evidence="9 10">LMG17956</strain>
    </source>
</reference>
<feature type="chain" id="PRO_5001586530" description="Lipoprotein" evidence="8">
    <location>
        <begin position="27"/>
        <end position="277"/>
    </location>
</feature>
<protein>
    <recommendedName>
        <fullName evidence="6">Lipoprotein</fullName>
    </recommendedName>
</protein>
<evidence type="ECO:0000256" key="1">
    <source>
        <dbReference type="ARBA" id="ARBA00004635"/>
    </source>
</evidence>
<reference evidence="9 10" key="2">
    <citation type="submission" date="2014-05" db="EMBL/GenBank/DDBJ databases">
        <title>Genome sequence of Streptococcus gallolyticus.</title>
        <authorList>
            <person name="Del Campo R."/>
        </authorList>
    </citation>
    <scope>NUCLEOTIDE SEQUENCE [LARGE SCALE GENOMIC DNA]</scope>
    <source>
        <strain evidence="9 10">LMG17956</strain>
    </source>
</reference>
<proteinExistence type="inferred from homology"/>
<dbReference type="CDD" id="cd13597">
    <property type="entry name" value="PBP2_lipoprotein_Tp32"/>
    <property type="match status" value="1"/>
</dbReference>
<dbReference type="AlphaFoldDB" id="A0A060RIA1"/>
<evidence type="ECO:0000256" key="7">
    <source>
        <dbReference type="PIRSR" id="PIRSR002854-1"/>
    </source>
</evidence>
<evidence type="ECO:0000313" key="10">
    <source>
        <dbReference type="Proteomes" id="UP000027584"/>
    </source>
</evidence>
<keyword evidence="2 8" id="KW-0732">Signal</keyword>
<keyword evidence="3" id="KW-0472">Membrane</keyword>
<dbReference type="PROSITE" id="PS51257">
    <property type="entry name" value="PROKAR_LIPOPROTEIN"/>
    <property type="match status" value="1"/>
</dbReference>
<evidence type="ECO:0000256" key="3">
    <source>
        <dbReference type="ARBA" id="ARBA00023136"/>
    </source>
</evidence>
<dbReference type="Proteomes" id="UP000027584">
    <property type="component" value="Unassembled WGS sequence"/>
</dbReference>
<sequence>MKKKVLSLIVTGFVATILTGCGASQAATSSSTSDSNTVIKVGANITPHAEILEEAKPILAKKGITLEIVKLEDSITPNTGVIEGSLDANYFQHVPYLEQFNKENDSDLVSIGAIHYEPFGIYAGRVTKLSSLPDGALVAVPNNVTNEARALLLLAQEGIITLNDDAGVNATVEDITDNPKNIQFKELAPEQLVSALPDVDIAVINGNYAIEGGLKVSEALAVEANDGLAAKTYANIIATSPDKKDDEALKTLVEVLQSSEIKSFIEETYDGAVVPLD</sequence>
<name>A0A060RIA1_9STRE</name>
<evidence type="ECO:0000256" key="8">
    <source>
        <dbReference type="SAM" id="SignalP"/>
    </source>
</evidence>
<dbReference type="PANTHER" id="PTHR30429">
    <property type="entry name" value="D-METHIONINE-BINDING LIPOPROTEIN METQ"/>
    <property type="match status" value="1"/>
</dbReference>
<dbReference type="Gene3D" id="3.40.190.10">
    <property type="entry name" value="Periplasmic binding protein-like II"/>
    <property type="match status" value="2"/>
</dbReference>